<feature type="compositionally biased region" description="Basic residues" evidence="3">
    <location>
        <begin position="28"/>
        <end position="37"/>
    </location>
</feature>
<dbReference type="EMBL" id="JBJDQH010000030">
    <property type="protein sequence ID" value="MFK4272687.1"/>
    <property type="molecule type" value="Genomic_DNA"/>
</dbReference>
<evidence type="ECO:0000256" key="3">
    <source>
        <dbReference type="SAM" id="MobiDB-lite"/>
    </source>
</evidence>
<keyword evidence="2" id="KW-0560">Oxidoreductase</keyword>
<protein>
    <submittedName>
        <fullName evidence="4">Uncharacterized protein</fullName>
    </submittedName>
</protein>
<evidence type="ECO:0000313" key="5">
    <source>
        <dbReference type="Proteomes" id="UP001620295"/>
    </source>
</evidence>
<sequence>MLAGLLFSPAADSGGGEVVPVEGETRPRRLPRERHLLHSAGHSPNRIPAGLHRLEARTSRLFAVEATRRWAKDGIVANAVMPGAIMTNLQRHLPKEVTDSWIEAEKAGTGAVAMKTPAQGAATTLVAAVAPEFANVGGRYLEDCNEAHTVANNAPADDHRGVREWALDTAAATRLWDTSLAMLDTPVVGRA</sequence>
<comment type="caution">
    <text evidence="4">The sequence shown here is derived from an EMBL/GenBank/DDBJ whole genome shotgun (WGS) entry which is preliminary data.</text>
</comment>
<dbReference type="SUPFAM" id="SSF51735">
    <property type="entry name" value="NAD(P)-binding Rossmann-fold domains"/>
    <property type="match status" value="1"/>
</dbReference>
<comment type="similarity">
    <text evidence="1">Belongs to the short-chain dehydrogenases/reductases (SDR) family.</text>
</comment>
<reference evidence="4 5" key="1">
    <citation type="submission" date="2024-11" db="EMBL/GenBank/DDBJ databases">
        <title>The Natural Products Discovery Center: Release of the First 8490 Sequenced Strains for Exploring Actinobacteria Biosynthetic Diversity.</title>
        <authorList>
            <person name="Kalkreuter E."/>
            <person name="Kautsar S.A."/>
            <person name="Yang D."/>
            <person name="Bader C.D."/>
            <person name="Teijaro C.N."/>
            <person name="Fluegel L."/>
            <person name="Davis C.M."/>
            <person name="Simpson J.R."/>
            <person name="Lauterbach L."/>
            <person name="Steele A.D."/>
            <person name="Gui C."/>
            <person name="Meng S."/>
            <person name="Li G."/>
            <person name="Viehrig K."/>
            <person name="Ye F."/>
            <person name="Su P."/>
            <person name="Kiefer A.F."/>
            <person name="Nichols A."/>
            <person name="Cepeda A.J."/>
            <person name="Yan W."/>
            <person name="Fan B."/>
            <person name="Jiang Y."/>
            <person name="Adhikari A."/>
            <person name="Zheng C.-J."/>
            <person name="Schuster L."/>
            <person name="Cowan T.M."/>
            <person name="Smanski M.J."/>
            <person name="Chevrette M.G."/>
            <person name="De Carvalho L.P.S."/>
            <person name="Shen B."/>
        </authorList>
    </citation>
    <scope>NUCLEOTIDE SEQUENCE [LARGE SCALE GENOMIC DNA]</scope>
    <source>
        <strain evidence="4 5">NPDC020863</strain>
    </source>
</reference>
<dbReference type="InterPro" id="IPR036291">
    <property type="entry name" value="NAD(P)-bd_dom_sf"/>
</dbReference>
<feature type="region of interest" description="Disordered" evidence="3">
    <location>
        <begin position="14"/>
        <end position="48"/>
    </location>
</feature>
<keyword evidence="5" id="KW-1185">Reference proteome</keyword>
<dbReference type="Gene3D" id="3.40.50.720">
    <property type="entry name" value="NAD(P)-binding Rossmann-like Domain"/>
    <property type="match status" value="1"/>
</dbReference>
<dbReference type="RefSeq" id="WP_358645943.1">
    <property type="nucleotide sequence ID" value="NZ_JBFAEV010000040.1"/>
</dbReference>
<evidence type="ECO:0000256" key="1">
    <source>
        <dbReference type="ARBA" id="ARBA00006484"/>
    </source>
</evidence>
<dbReference type="PANTHER" id="PTHR24320:SF148">
    <property type="entry name" value="NAD(P)-BINDING ROSSMANN-FOLD SUPERFAMILY PROTEIN"/>
    <property type="match status" value="1"/>
</dbReference>
<dbReference type="Proteomes" id="UP001620295">
    <property type="component" value="Unassembled WGS sequence"/>
</dbReference>
<dbReference type="PANTHER" id="PTHR24320">
    <property type="entry name" value="RETINOL DEHYDROGENASE"/>
    <property type="match status" value="1"/>
</dbReference>
<proteinExistence type="inferred from homology"/>
<name>A0ABW8M3C5_9ACTN</name>
<evidence type="ECO:0000256" key="2">
    <source>
        <dbReference type="ARBA" id="ARBA00023002"/>
    </source>
</evidence>
<gene>
    <name evidence="4" type="ORF">ACI2L5_48600</name>
</gene>
<organism evidence="4 5">
    <name type="scientific">Streptomyces milbemycinicus</name>
    <dbReference type="NCBI Taxonomy" id="476552"/>
    <lineage>
        <taxon>Bacteria</taxon>
        <taxon>Bacillati</taxon>
        <taxon>Actinomycetota</taxon>
        <taxon>Actinomycetes</taxon>
        <taxon>Kitasatosporales</taxon>
        <taxon>Streptomycetaceae</taxon>
        <taxon>Streptomyces</taxon>
    </lineage>
</organism>
<evidence type="ECO:0000313" key="4">
    <source>
        <dbReference type="EMBL" id="MFK4272687.1"/>
    </source>
</evidence>
<accession>A0ABW8M3C5</accession>